<accession>F9WQ48</accession>
<dbReference type="Proteomes" id="UP000009027">
    <property type="component" value="Unassembled WGS sequence"/>
</dbReference>
<keyword evidence="2" id="KW-1185">Reference proteome</keyword>
<organism evidence="1 2">
    <name type="scientific">Trypanosoma vivax (strain Y486)</name>
    <dbReference type="NCBI Taxonomy" id="1055687"/>
    <lineage>
        <taxon>Eukaryota</taxon>
        <taxon>Discoba</taxon>
        <taxon>Euglenozoa</taxon>
        <taxon>Kinetoplastea</taxon>
        <taxon>Metakinetoplastina</taxon>
        <taxon>Trypanosomatida</taxon>
        <taxon>Trypanosomatidae</taxon>
        <taxon>Trypanosoma</taxon>
        <taxon>Duttonella</taxon>
    </lineage>
</organism>
<name>F9WQ48_TRYVY</name>
<evidence type="ECO:0000313" key="1">
    <source>
        <dbReference type="EMBL" id="CCD19675.1"/>
    </source>
</evidence>
<dbReference type="VEuPathDB" id="TriTrypDB:TvY486_0023850"/>
<dbReference type="AlphaFoldDB" id="F9WQ48"/>
<dbReference type="EMBL" id="CAEX01003907">
    <property type="protein sequence ID" value="CCD19675.1"/>
    <property type="molecule type" value="Genomic_DNA"/>
</dbReference>
<evidence type="ECO:0000313" key="2">
    <source>
        <dbReference type="Proteomes" id="UP000009027"/>
    </source>
</evidence>
<gene>
    <name evidence="1" type="ORF">TvY486_0023850</name>
</gene>
<protein>
    <submittedName>
        <fullName evidence="1">Uncharacterized protein</fullName>
    </submittedName>
</protein>
<sequence length="313" mass="35685">MPKAIALPCKGEAPPSVCLLSYVATWHAAVHGDEWAASPWWSALLVNVETRMRFTMREAETVLRQVTCALQTRLVLRNWDTSKIANKGERNAKVVWPMLESVNSAGWRHMEQSGSAPALWMATQSTHLHSMWVRVCRCASERARPLCNLSCPTEFFFTMTSIYLLRVWWRDSQCDPTCAQQVPQLGDKTFSFAAFHDSLRVTRTNNWFDAHPQTAKQTEALFCPRSIVAFRKYFESCFVFPQAATIDHVSAKQRPCACLRCSECCRWPPLLRYIIRRHSCRCCVSLCLRCTCLNCGMAALCDCERCHCVCVPV</sequence>
<proteinExistence type="predicted"/>
<reference evidence="1 2" key="1">
    <citation type="journal article" date="2012" name="Proc. Natl. Acad. Sci. U.S.A.">
        <title>Antigenic diversity is generated by distinct evolutionary mechanisms in African trypanosome species.</title>
        <authorList>
            <person name="Jackson A.P."/>
            <person name="Berry A."/>
            <person name="Aslett M."/>
            <person name="Allison H.C."/>
            <person name="Burton P."/>
            <person name="Vavrova-Anderson J."/>
            <person name="Brown R."/>
            <person name="Browne H."/>
            <person name="Corton N."/>
            <person name="Hauser H."/>
            <person name="Gamble J."/>
            <person name="Gilderthorp R."/>
            <person name="Marcello L."/>
            <person name="McQuillan J."/>
            <person name="Otto T.D."/>
            <person name="Quail M.A."/>
            <person name="Sanders M.J."/>
            <person name="van Tonder A."/>
            <person name="Ginger M.L."/>
            <person name="Field M.C."/>
            <person name="Barry J.D."/>
            <person name="Hertz-Fowler C."/>
            <person name="Berriman M."/>
        </authorList>
    </citation>
    <scope>NUCLEOTIDE SEQUENCE</scope>
    <source>
        <strain evidence="1 2">Y486</strain>
    </source>
</reference>